<evidence type="ECO:0000313" key="2">
    <source>
        <dbReference type="EMBL" id="GLS63669.1"/>
    </source>
</evidence>
<protein>
    <submittedName>
        <fullName evidence="1">Uncharacterized protein</fullName>
    </submittedName>
</protein>
<dbReference type="Proteomes" id="UP000321960">
    <property type="component" value="Unassembled WGS sequence"/>
</dbReference>
<gene>
    <name evidence="2" type="ORF">GCM10007888_20500</name>
    <name evidence="1" type="ORF">MOX02_28820</name>
</gene>
<reference evidence="2" key="4">
    <citation type="submission" date="2023-01" db="EMBL/GenBank/DDBJ databases">
        <title>Draft genome sequence of Methylobacterium oxalidis strain NBRC 107715.</title>
        <authorList>
            <person name="Sun Q."/>
            <person name="Mori K."/>
        </authorList>
    </citation>
    <scope>NUCLEOTIDE SEQUENCE</scope>
    <source>
        <strain evidence="2">NBRC 107715</strain>
    </source>
</reference>
<dbReference type="Proteomes" id="UP001156856">
    <property type="component" value="Unassembled WGS sequence"/>
</dbReference>
<name>A0A512J4F7_9HYPH</name>
<dbReference type="EMBL" id="BJZU01000052">
    <property type="protein sequence ID" value="GEP04844.1"/>
    <property type="molecule type" value="Genomic_DNA"/>
</dbReference>
<dbReference type="RefSeq" id="WP_147026433.1">
    <property type="nucleotide sequence ID" value="NZ_BJZU01000052.1"/>
</dbReference>
<proteinExistence type="predicted"/>
<evidence type="ECO:0000313" key="3">
    <source>
        <dbReference type="Proteomes" id="UP000321960"/>
    </source>
</evidence>
<comment type="caution">
    <text evidence="1">The sequence shown here is derived from an EMBL/GenBank/DDBJ whole genome shotgun (WGS) entry which is preliminary data.</text>
</comment>
<evidence type="ECO:0000313" key="1">
    <source>
        <dbReference type="EMBL" id="GEP04844.1"/>
    </source>
</evidence>
<evidence type="ECO:0000313" key="4">
    <source>
        <dbReference type="Proteomes" id="UP001156856"/>
    </source>
</evidence>
<organism evidence="1 3">
    <name type="scientific">Methylobacterium oxalidis</name>
    <dbReference type="NCBI Taxonomy" id="944322"/>
    <lineage>
        <taxon>Bacteria</taxon>
        <taxon>Pseudomonadati</taxon>
        <taxon>Pseudomonadota</taxon>
        <taxon>Alphaproteobacteria</taxon>
        <taxon>Hyphomicrobiales</taxon>
        <taxon>Methylobacteriaceae</taxon>
        <taxon>Methylobacterium</taxon>
    </lineage>
</organism>
<sequence>MRLFDRTCFQHRHSLQQVRTVAADNGWQELPGPFPYRKEEDQGTTLIAWGLWLGGVPYQVALISFDNTAPALTCTVMSIAVDKSSLPDRMVHMLGLEILDRFKTEEQDGTKLIKDEERNLRVACFTALPEPVLIGQCGLVVVQHVEAGSQREGGR</sequence>
<accession>A0A512J4F7</accession>
<dbReference type="EMBL" id="BSPK01000025">
    <property type="protein sequence ID" value="GLS63669.1"/>
    <property type="molecule type" value="Genomic_DNA"/>
</dbReference>
<reference evidence="2" key="1">
    <citation type="journal article" date="2014" name="Int. J. Syst. Evol. Microbiol.">
        <title>Complete genome of a new Firmicutes species belonging to the dominant human colonic microbiota ('Ruminococcus bicirculans') reveals two chromosomes and a selective capacity to utilize plant glucans.</title>
        <authorList>
            <consortium name="NISC Comparative Sequencing Program"/>
            <person name="Wegmann U."/>
            <person name="Louis P."/>
            <person name="Goesmann A."/>
            <person name="Henrissat B."/>
            <person name="Duncan S.H."/>
            <person name="Flint H.J."/>
        </authorList>
    </citation>
    <scope>NUCLEOTIDE SEQUENCE</scope>
    <source>
        <strain evidence="2">NBRC 107715</strain>
    </source>
</reference>
<keyword evidence="4" id="KW-1185">Reference proteome</keyword>
<reference evidence="4" key="2">
    <citation type="journal article" date="2019" name="Int. J. Syst. Evol. Microbiol.">
        <title>The Global Catalogue of Microorganisms (GCM) 10K type strain sequencing project: providing services to taxonomists for standard genome sequencing and annotation.</title>
        <authorList>
            <consortium name="The Broad Institute Genomics Platform"/>
            <consortium name="The Broad Institute Genome Sequencing Center for Infectious Disease"/>
            <person name="Wu L."/>
            <person name="Ma J."/>
        </authorList>
    </citation>
    <scope>NUCLEOTIDE SEQUENCE [LARGE SCALE GENOMIC DNA]</scope>
    <source>
        <strain evidence="4">NBRC 107715</strain>
    </source>
</reference>
<dbReference type="AlphaFoldDB" id="A0A512J4F7"/>
<reference evidence="1 3" key="3">
    <citation type="submission" date="2019-07" db="EMBL/GenBank/DDBJ databases">
        <title>Whole genome shotgun sequence of Methylobacterium oxalidis NBRC 107715.</title>
        <authorList>
            <person name="Hosoyama A."/>
            <person name="Uohara A."/>
            <person name="Ohji S."/>
            <person name="Ichikawa N."/>
        </authorList>
    </citation>
    <scope>NUCLEOTIDE SEQUENCE [LARGE SCALE GENOMIC DNA]</scope>
    <source>
        <strain evidence="1 3">NBRC 107715</strain>
    </source>
</reference>